<feature type="repeat" description="TPR" evidence="3">
    <location>
        <begin position="274"/>
        <end position="307"/>
    </location>
</feature>
<dbReference type="Proteomes" id="UP001174909">
    <property type="component" value="Unassembled WGS sequence"/>
</dbReference>
<sequence>MICLHRIKSEGLISIWHDNEILAGDKWRDVISSDLTDSDILLYLVSADSLASRNCNRELSIAFKENIRIIPIILENCDWQNHQLSNFEVLPEKGKPITQWDPESKGWQNVINGIRIAIQKIQCQVKPSSGISEIETDAELVFQQANFLMILGQIDPAIKAHSQAIELNPRHAEAYRNRGTAYSNKGDFDNAINDFNTAIQHKPNDPAPYYSRGIVYGNKGDFDNAINDFSKAIELKPDFAEAYHNRGTAYLSKAEYDQATADYNRVIELKPDFAEAYHNRGIAYNKKGAYDLAIKDYNRVIELKPDFAEAYHNRGIAYSKKGAYDLAIKDYNTAIKLKPADAEAYRSRGTAYESRGEQDLAVRDYNTAKRLKPDDALEEAETKGFLRSMRLRFDEAISSEPYYRIFAAPMTLVSNTVRTQEPEIHNLLQNPPDVRKGAFGFTGIPEVLPIPEGISGFNFGEGEVILLNNGFLELRCPLSDSVFQWQISAYEMFWESEWLYPYVICEFPVTFLRLVKAIYTAANIDSRFLVQQEYHNLSGFLLVGRHPGNPNFGKFKNERRVYESPHPIVSKQAVNPDFKPDRVAYDFVTDVYTGFGLSTALMPALFDEEHKFAL</sequence>
<feature type="domain" description="TIR" evidence="4">
    <location>
        <begin position="1"/>
        <end position="118"/>
    </location>
</feature>
<dbReference type="AlphaFoldDB" id="A0AA35SA32"/>
<dbReference type="InterPro" id="IPR019734">
    <property type="entry name" value="TPR_rpt"/>
</dbReference>
<protein>
    <submittedName>
        <fullName evidence="5">UDP-N-acetylglucosamine--peptide N-acetylglucosaminyltransferase 110 kDa subunit</fullName>
    </submittedName>
</protein>
<dbReference type="Pfam" id="PF13414">
    <property type="entry name" value="TPR_11"/>
    <property type="match status" value="2"/>
</dbReference>
<keyword evidence="1" id="KW-0677">Repeat</keyword>
<dbReference type="GO" id="GO:0046813">
    <property type="term" value="P:receptor-mediated virion attachment to host cell"/>
    <property type="evidence" value="ECO:0007669"/>
    <property type="project" value="TreeGrafter"/>
</dbReference>
<feature type="repeat" description="TPR" evidence="3">
    <location>
        <begin position="240"/>
        <end position="273"/>
    </location>
</feature>
<feature type="repeat" description="TPR" evidence="3">
    <location>
        <begin position="206"/>
        <end position="239"/>
    </location>
</feature>
<evidence type="ECO:0000259" key="4">
    <source>
        <dbReference type="PROSITE" id="PS50104"/>
    </source>
</evidence>
<proteinExistence type="predicted"/>
<dbReference type="GO" id="GO:0007165">
    <property type="term" value="P:signal transduction"/>
    <property type="evidence" value="ECO:0007669"/>
    <property type="project" value="InterPro"/>
</dbReference>
<reference evidence="5" key="1">
    <citation type="submission" date="2023-03" db="EMBL/GenBank/DDBJ databases">
        <authorList>
            <person name="Steffen K."/>
            <person name="Cardenas P."/>
        </authorList>
    </citation>
    <scope>NUCLEOTIDE SEQUENCE</scope>
</reference>
<name>A0AA35SA32_GEOBA</name>
<gene>
    <name evidence="5" type="ORF">GBAR_LOCUS14813</name>
</gene>
<evidence type="ECO:0000313" key="6">
    <source>
        <dbReference type="Proteomes" id="UP001174909"/>
    </source>
</evidence>
<dbReference type="PROSITE" id="PS50293">
    <property type="entry name" value="TPR_REGION"/>
    <property type="match status" value="5"/>
</dbReference>
<dbReference type="SMART" id="SM00028">
    <property type="entry name" value="TPR"/>
    <property type="match status" value="7"/>
</dbReference>
<dbReference type="Pfam" id="PF13676">
    <property type="entry name" value="TIR_2"/>
    <property type="match status" value="1"/>
</dbReference>
<dbReference type="PANTHER" id="PTHR44858:SF1">
    <property type="entry name" value="UDP-N-ACETYLGLUCOSAMINE--PEPTIDE N-ACETYLGLUCOSAMINYLTRANSFERASE SPINDLY-RELATED"/>
    <property type="match status" value="1"/>
</dbReference>
<feature type="repeat" description="TPR" evidence="3">
    <location>
        <begin position="138"/>
        <end position="171"/>
    </location>
</feature>
<dbReference type="InterPro" id="IPR050498">
    <property type="entry name" value="Ycf3"/>
</dbReference>
<dbReference type="PANTHER" id="PTHR44858">
    <property type="entry name" value="TETRATRICOPEPTIDE REPEAT PROTEIN 6"/>
    <property type="match status" value="1"/>
</dbReference>
<evidence type="ECO:0000256" key="2">
    <source>
        <dbReference type="ARBA" id="ARBA00022803"/>
    </source>
</evidence>
<evidence type="ECO:0000313" key="5">
    <source>
        <dbReference type="EMBL" id="CAI8025684.1"/>
    </source>
</evidence>
<keyword evidence="5" id="KW-0328">Glycosyltransferase</keyword>
<dbReference type="EMBL" id="CASHTH010002177">
    <property type="protein sequence ID" value="CAI8025684.1"/>
    <property type="molecule type" value="Genomic_DNA"/>
</dbReference>
<accession>A0AA35SA32</accession>
<comment type="caution">
    <text evidence="5">The sequence shown here is derived from an EMBL/GenBank/DDBJ whole genome shotgun (WGS) entry which is preliminary data.</text>
</comment>
<evidence type="ECO:0000256" key="3">
    <source>
        <dbReference type="PROSITE-ProRule" id="PRU00339"/>
    </source>
</evidence>
<feature type="repeat" description="TPR" evidence="3">
    <location>
        <begin position="172"/>
        <end position="205"/>
    </location>
</feature>
<dbReference type="PROSITE" id="PS50104">
    <property type="entry name" value="TIR"/>
    <property type="match status" value="1"/>
</dbReference>
<dbReference type="SUPFAM" id="SSF52200">
    <property type="entry name" value="Toll/Interleukin receptor TIR domain"/>
    <property type="match status" value="1"/>
</dbReference>
<dbReference type="Gene3D" id="3.40.50.10140">
    <property type="entry name" value="Toll/interleukin-1 receptor homology (TIR) domain"/>
    <property type="match status" value="1"/>
</dbReference>
<keyword evidence="2 3" id="KW-0802">TPR repeat</keyword>
<dbReference type="PROSITE" id="PS50005">
    <property type="entry name" value="TPR"/>
    <property type="match status" value="7"/>
</dbReference>
<dbReference type="InterPro" id="IPR035897">
    <property type="entry name" value="Toll_tir_struct_dom_sf"/>
</dbReference>
<dbReference type="SUPFAM" id="SSF48452">
    <property type="entry name" value="TPR-like"/>
    <property type="match status" value="1"/>
</dbReference>
<feature type="repeat" description="TPR" evidence="3">
    <location>
        <begin position="342"/>
        <end position="375"/>
    </location>
</feature>
<dbReference type="GO" id="GO:0016757">
    <property type="term" value="F:glycosyltransferase activity"/>
    <property type="evidence" value="ECO:0007669"/>
    <property type="project" value="UniProtKB-KW"/>
</dbReference>
<dbReference type="InterPro" id="IPR000157">
    <property type="entry name" value="TIR_dom"/>
</dbReference>
<dbReference type="Pfam" id="PF00515">
    <property type="entry name" value="TPR_1"/>
    <property type="match status" value="1"/>
</dbReference>
<feature type="repeat" description="TPR" evidence="3">
    <location>
        <begin position="308"/>
        <end position="341"/>
    </location>
</feature>
<evidence type="ECO:0000256" key="1">
    <source>
        <dbReference type="ARBA" id="ARBA00022737"/>
    </source>
</evidence>
<organism evidence="5 6">
    <name type="scientific">Geodia barretti</name>
    <name type="common">Barrett's horny sponge</name>
    <dbReference type="NCBI Taxonomy" id="519541"/>
    <lineage>
        <taxon>Eukaryota</taxon>
        <taxon>Metazoa</taxon>
        <taxon>Porifera</taxon>
        <taxon>Demospongiae</taxon>
        <taxon>Heteroscleromorpha</taxon>
        <taxon>Tetractinellida</taxon>
        <taxon>Astrophorina</taxon>
        <taxon>Geodiidae</taxon>
        <taxon>Geodia</taxon>
    </lineage>
</organism>
<keyword evidence="6" id="KW-1185">Reference proteome</keyword>
<keyword evidence="5" id="KW-0808">Transferase</keyword>
<dbReference type="Gene3D" id="1.25.40.10">
    <property type="entry name" value="Tetratricopeptide repeat domain"/>
    <property type="match status" value="3"/>
</dbReference>
<dbReference type="InterPro" id="IPR011990">
    <property type="entry name" value="TPR-like_helical_dom_sf"/>
</dbReference>